<evidence type="ECO:0000256" key="3">
    <source>
        <dbReference type="HAMAP-Rule" id="MF_00187"/>
    </source>
</evidence>
<dbReference type="RefSeq" id="WP_109236030.1">
    <property type="nucleotide sequence ID" value="NZ_BMXZ01000001.1"/>
</dbReference>
<dbReference type="NCBIfam" id="TIGR00129">
    <property type="entry name" value="fdhD_narQ"/>
    <property type="match status" value="1"/>
</dbReference>
<organism evidence="4 5">
    <name type="scientific">Ignatzschineria indica</name>
    <dbReference type="NCBI Taxonomy" id="472583"/>
    <lineage>
        <taxon>Bacteria</taxon>
        <taxon>Pseudomonadati</taxon>
        <taxon>Pseudomonadota</taxon>
        <taxon>Gammaproteobacteria</taxon>
        <taxon>Cardiobacteriales</taxon>
        <taxon>Ignatzschineriaceae</taxon>
        <taxon>Ignatzschineria</taxon>
    </lineage>
</organism>
<evidence type="ECO:0000313" key="4">
    <source>
        <dbReference type="EMBL" id="PWD84936.1"/>
    </source>
</evidence>
<comment type="subcellular location">
    <subcellularLocation>
        <location evidence="3">Cytoplasm</location>
    </subcellularLocation>
</comment>
<name>A0A2U2AP75_9GAMM</name>
<comment type="caution">
    <text evidence="4">The sequence shown here is derived from an EMBL/GenBank/DDBJ whole genome shotgun (WGS) entry which is preliminary data.</text>
</comment>
<dbReference type="GO" id="GO:0016783">
    <property type="term" value="F:sulfurtransferase activity"/>
    <property type="evidence" value="ECO:0007669"/>
    <property type="project" value="InterPro"/>
</dbReference>
<evidence type="ECO:0000256" key="2">
    <source>
        <dbReference type="ARBA" id="ARBA00023150"/>
    </source>
</evidence>
<keyword evidence="2 3" id="KW-0501">Molybdenum cofactor biosynthesis</keyword>
<proteinExistence type="inferred from homology"/>
<dbReference type="Pfam" id="PF02634">
    <property type="entry name" value="FdhD-NarQ"/>
    <property type="match status" value="1"/>
</dbReference>
<dbReference type="GO" id="GO:0097163">
    <property type="term" value="F:sulfur carrier activity"/>
    <property type="evidence" value="ECO:0007669"/>
    <property type="project" value="UniProtKB-UniRule"/>
</dbReference>
<reference evidence="4 5" key="1">
    <citation type="journal article" date="2018" name="Genome Announc.">
        <title>Ignatzschineria cameli sp. nov., isolated from necrotic foot tissue of dromedaries (Camelus dromedarius) and associated maggots (Wohlfahrtia species) in Dubai.</title>
        <authorList>
            <person name="Tsang C.C."/>
            <person name="Tang J.Y."/>
            <person name="Fong J.Y."/>
            <person name="Kinne J."/>
            <person name="Lee H.H."/>
            <person name="Joseph M."/>
            <person name="Jose S."/>
            <person name="Schuster R.K."/>
            <person name="Tang Y."/>
            <person name="Sivakumar S."/>
            <person name="Chen J.H."/>
            <person name="Teng J.L."/>
            <person name="Lau S.K."/>
            <person name="Wernery U."/>
            <person name="Woo P.C."/>
        </authorList>
    </citation>
    <scope>NUCLEOTIDE SEQUENCE [LARGE SCALE GENOMIC DNA]</scope>
    <source>
        <strain evidence="4 5">KCTC 22643</strain>
    </source>
</reference>
<dbReference type="InterPro" id="IPR016193">
    <property type="entry name" value="Cytidine_deaminase-like"/>
</dbReference>
<dbReference type="AlphaFoldDB" id="A0A2U2AP75"/>
<dbReference type="EMBL" id="QEWR01000002">
    <property type="protein sequence ID" value="PWD84936.1"/>
    <property type="molecule type" value="Genomic_DNA"/>
</dbReference>
<comment type="similarity">
    <text evidence="3">Belongs to the FdhD family.</text>
</comment>
<keyword evidence="1 3" id="KW-0963">Cytoplasm</keyword>
<dbReference type="PIRSF" id="PIRSF015626">
    <property type="entry name" value="FdhD"/>
    <property type="match status" value="1"/>
</dbReference>
<dbReference type="Gene3D" id="3.40.140.10">
    <property type="entry name" value="Cytidine Deaminase, domain 2"/>
    <property type="match status" value="1"/>
</dbReference>
<evidence type="ECO:0000313" key="5">
    <source>
        <dbReference type="Proteomes" id="UP000244948"/>
    </source>
</evidence>
<dbReference type="Proteomes" id="UP000244948">
    <property type="component" value="Unassembled WGS sequence"/>
</dbReference>
<dbReference type="Gene3D" id="3.10.20.10">
    <property type="match status" value="1"/>
</dbReference>
<dbReference type="PANTHER" id="PTHR30592:SF1">
    <property type="entry name" value="SULFUR CARRIER PROTEIN FDHD"/>
    <property type="match status" value="1"/>
</dbReference>
<gene>
    <name evidence="3" type="primary">fdhD</name>
    <name evidence="4" type="ORF">DC082_05270</name>
</gene>
<dbReference type="PANTHER" id="PTHR30592">
    <property type="entry name" value="FORMATE DEHYDROGENASE"/>
    <property type="match status" value="1"/>
</dbReference>
<protein>
    <recommendedName>
        <fullName evidence="3">Sulfur carrier protein FdhD</fullName>
    </recommendedName>
</protein>
<sequence length="265" mass="29255">MSQESDKRAFFETVTVKKYQEGHWREEQDDVLVEVPVALTYNGYPHVVVMSTPRDIIDFVYGFSLTEGIISSIQDVRSISIDPRESGIEVRIEITPLSFSCMEGRKRQMSARTGCGICGLDSLSAVVRDQAKIDFDFKLDEAAVDKALRGSNALQVMNQRTGGAHAAFFVNRSGEILLAREDVGRHVALDKLVGALLQGDYDCKEGFILTTSRASFEMVQKTVAAQVGMLVTMSAPTSMAIKLAKRMGLKLAAFTRVDKINLYQG</sequence>
<dbReference type="InterPro" id="IPR003786">
    <property type="entry name" value="FdhD"/>
</dbReference>
<comment type="function">
    <text evidence="3">Required for formate dehydrogenase (FDH) activity. Acts as a sulfur carrier protein that transfers sulfur from IscS to the molybdenum cofactor prior to its insertion into FDH.</text>
</comment>
<evidence type="ECO:0000256" key="1">
    <source>
        <dbReference type="ARBA" id="ARBA00022490"/>
    </source>
</evidence>
<dbReference type="GO" id="GO:0006777">
    <property type="term" value="P:Mo-molybdopterin cofactor biosynthetic process"/>
    <property type="evidence" value="ECO:0007669"/>
    <property type="project" value="UniProtKB-UniRule"/>
</dbReference>
<keyword evidence="5" id="KW-1185">Reference proteome</keyword>
<feature type="binding site" evidence="3">
    <location>
        <begin position="254"/>
        <end position="259"/>
    </location>
    <ligand>
        <name>Mo-bis(molybdopterin guanine dinucleotide)</name>
        <dbReference type="ChEBI" id="CHEBI:60539"/>
    </ligand>
</feature>
<accession>A0A2U2AP75</accession>
<dbReference type="GO" id="GO:0005737">
    <property type="term" value="C:cytoplasm"/>
    <property type="evidence" value="ECO:0007669"/>
    <property type="project" value="UniProtKB-SubCell"/>
</dbReference>
<feature type="active site" description="Cysteine persulfide intermediate" evidence="3">
    <location>
        <position position="115"/>
    </location>
</feature>
<dbReference type="HAMAP" id="MF_00187">
    <property type="entry name" value="FdhD"/>
    <property type="match status" value="1"/>
</dbReference>
<dbReference type="SUPFAM" id="SSF53927">
    <property type="entry name" value="Cytidine deaminase-like"/>
    <property type="match status" value="1"/>
</dbReference>
<keyword evidence="4" id="KW-0808">Transferase</keyword>